<accession>A0A9Q5HTA5</accession>
<protein>
    <submittedName>
        <fullName evidence="2">Uncharacterized protein</fullName>
    </submittedName>
</protein>
<organism evidence="2 3">
    <name type="scientific">Sanghuangporus baumii</name>
    <name type="common">Phellinus baumii</name>
    <dbReference type="NCBI Taxonomy" id="108892"/>
    <lineage>
        <taxon>Eukaryota</taxon>
        <taxon>Fungi</taxon>
        <taxon>Dikarya</taxon>
        <taxon>Basidiomycota</taxon>
        <taxon>Agaricomycotina</taxon>
        <taxon>Agaricomycetes</taxon>
        <taxon>Hymenochaetales</taxon>
        <taxon>Hymenochaetaceae</taxon>
        <taxon>Sanghuangporus</taxon>
    </lineage>
</organism>
<evidence type="ECO:0000313" key="3">
    <source>
        <dbReference type="Proteomes" id="UP000757232"/>
    </source>
</evidence>
<evidence type="ECO:0000313" key="2">
    <source>
        <dbReference type="EMBL" id="OCB85588.1"/>
    </source>
</evidence>
<gene>
    <name evidence="2" type="ORF">A7U60_g7236</name>
</gene>
<name>A0A9Q5HTA5_SANBA</name>
<feature type="region of interest" description="Disordered" evidence="1">
    <location>
        <begin position="468"/>
        <end position="516"/>
    </location>
</feature>
<keyword evidence="3" id="KW-1185">Reference proteome</keyword>
<feature type="region of interest" description="Disordered" evidence="1">
    <location>
        <begin position="652"/>
        <end position="675"/>
    </location>
</feature>
<comment type="caution">
    <text evidence="2">The sequence shown here is derived from an EMBL/GenBank/DDBJ whole genome shotgun (WGS) entry which is preliminary data.</text>
</comment>
<dbReference type="AlphaFoldDB" id="A0A9Q5HTA5"/>
<proteinExistence type="predicted"/>
<feature type="compositionally biased region" description="Basic and acidic residues" evidence="1">
    <location>
        <begin position="471"/>
        <end position="484"/>
    </location>
</feature>
<evidence type="ECO:0000256" key="1">
    <source>
        <dbReference type="SAM" id="MobiDB-lite"/>
    </source>
</evidence>
<dbReference type="OrthoDB" id="10681478at2759"/>
<dbReference type="Proteomes" id="UP000757232">
    <property type="component" value="Unassembled WGS sequence"/>
</dbReference>
<feature type="compositionally biased region" description="Basic and acidic residues" evidence="1">
    <location>
        <begin position="492"/>
        <end position="501"/>
    </location>
</feature>
<sequence length="726" mass="81529">MKPLLLSPNSPFHGTLKAIQVLLRMRKSKTSARSSQQISVSSVAGRVPRTFDSGNITSPAPSEFQSSFATKSVDVEVNSRANVVPEKADICSRTTVIPLNEVCLSSYLSNYVLDVGVTQKNEMGDLEDRIPDGGTPEDLDEFARGYHTFTFKPLNIRKPFTQDFDLLDDMFDAILVMKSFKNVKGGPKSEKAAEQAGTNGMRDQAFPLAPPSADHRDGINALSSRNGASSDVEVAKRIEIFPAYLKALQFFYMRFLLHADIYELPMSSLTVEDVARLCACGMINADHLDHVFLISMLGHGLLRRFLREQGLAQIDHTTVPPPGSWTIPVGTRRPTRKEVFNFIADCENFRFRRPYARPGFRTASFERPKLTNEYTIHRIDRDGFFGLKRMAGLSDDDVRILLSFKDPMYIPPEARTDTKRSDIGPSVNEMKEDIATVLGLKNALWEGESDLDDEDIKFYSVVGAPALNTEDSTKTDRGRDAESKGKKRARSRSAESDDSGSRRVRPRLLDQESQPAIPVHTSFRSLSWPVCIPTYDYSPASESVEPSFFPSDTSVFSNGLPVRSVSACKSRKARPPAQSTRDPNILYDPYFDKFFKRPEKGEELRAEDYIINVRPNCEKGPKYALLYDLIIPSWAELCGRWKLLPPYRQLGHGTQPKAQPGPCKPNSSSTVPRHRRHRRYPLKYLHEVFPQFHPYPHISGLHKSSGDARPNLFPPCAPTNGGFERC</sequence>
<reference evidence="2" key="1">
    <citation type="submission" date="2016-06" db="EMBL/GenBank/DDBJ databases">
        <title>Draft Genome sequence of the fungus Inonotus baumii.</title>
        <authorList>
            <person name="Zhu H."/>
            <person name="Lin W."/>
        </authorList>
    </citation>
    <scope>NUCLEOTIDE SEQUENCE</scope>
    <source>
        <strain evidence="2">821</strain>
    </source>
</reference>
<dbReference type="EMBL" id="LNZH02000208">
    <property type="protein sequence ID" value="OCB85588.1"/>
    <property type="molecule type" value="Genomic_DNA"/>
</dbReference>